<organism evidence="2 3">
    <name type="scientific">Microbacterium jejuense</name>
    <dbReference type="NCBI Taxonomy" id="1263637"/>
    <lineage>
        <taxon>Bacteria</taxon>
        <taxon>Bacillati</taxon>
        <taxon>Actinomycetota</taxon>
        <taxon>Actinomycetes</taxon>
        <taxon>Micrococcales</taxon>
        <taxon>Microbacteriaceae</taxon>
        <taxon>Microbacterium</taxon>
    </lineage>
</organism>
<keyword evidence="3" id="KW-1185">Reference proteome</keyword>
<feature type="domain" description="TOD1/MUCI70 glycosyltransferase-like" evidence="1">
    <location>
        <begin position="38"/>
        <end position="187"/>
    </location>
</feature>
<dbReference type="RefSeq" id="WP_220301326.1">
    <property type="nucleotide sequence ID" value="NZ_JAEUAW010000009.1"/>
</dbReference>
<evidence type="ECO:0000313" key="3">
    <source>
        <dbReference type="Proteomes" id="UP001196843"/>
    </source>
</evidence>
<proteinExistence type="predicted"/>
<dbReference type="InterPro" id="IPR048354">
    <property type="entry name" value="TOD1_MUCI70_glycTrfase_dom"/>
</dbReference>
<evidence type="ECO:0000313" key="2">
    <source>
        <dbReference type="EMBL" id="MBW9094620.1"/>
    </source>
</evidence>
<evidence type="ECO:0000259" key="1">
    <source>
        <dbReference type="Pfam" id="PF04765"/>
    </source>
</evidence>
<sequence length="313" mass="35605">MYTALIGQYDGLIEQPVAASSTADFICFTDDPDLSSETWEIRRVERAFPQDPVRSARLFKILGDESLDGYDVTLYIDASVLLRRSPEQIVEDWLTDEEEVALAGHAYREQLVDEFDEVVRLQYDDRARVYEQLLDYSVEYPEVLEARPLWTGMLVRRRTPRVAAAMRVWANHVLRYSRRDQLSVVVALRSNDVAVRVLDVDNFDSPNHQWPVIPQRRIPQGKAPMLPSGPLLAELRRANRQIEALTSDFDGRSARDVLESERDALRRAADAQRQFEAVSSQLEATQSSLKQTTGILGATRNLGRAIAGKFRLS</sequence>
<dbReference type="Pfam" id="PF04765">
    <property type="entry name" value="TOD1_MUCI70"/>
    <property type="match status" value="1"/>
</dbReference>
<gene>
    <name evidence="2" type="ORF">JNB62_13065</name>
</gene>
<dbReference type="Proteomes" id="UP001196843">
    <property type="component" value="Unassembled WGS sequence"/>
</dbReference>
<protein>
    <submittedName>
        <fullName evidence="2">DUF616 domain-containing protein</fullName>
    </submittedName>
</protein>
<name>A0ABS7HQC3_9MICO</name>
<dbReference type="EMBL" id="JAEUAW010000009">
    <property type="protein sequence ID" value="MBW9094620.1"/>
    <property type="molecule type" value="Genomic_DNA"/>
</dbReference>
<accession>A0ABS7HQC3</accession>
<reference evidence="2 3" key="1">
    <citation type="journal article" date="2021" name="MBio">
        <title>Poor Competitiveness of Bradyrhizobium in Pigeon Pea Root Colonization in Indian Soils.</title>
        <authorList>
            <person name="Chalasani D."/>
            <person name="Basu A."/>
            <person name="Pullabhotla S.V.S.R.N."/>
            <person name="Jorrin B."/>
            <person name="Neal A.L."/>
            <person name="Poole P.S."/>
            <person name="Podile A.R."/>
            <person name="Tkacz A."/>
        </authorList>
    </citation>
    <scope>NUCLEOTIDE SEQUENCE [LARGE SCALE GENOMIC DNA]</scope>
    <source>
        <strain evidence="2 3">HU14</strain>
    </source>
</reference>
<comment type="caution">
    <text evidence="2">The sequence shown here is derived from an EMBL/GenBank/DDBJ whole genome shotgun (WGS) entry which is preliminary data.</text>
</comment>